<dbReference type="Pfam" id="PF09445">
    <property type="entry name" value="Methyltransf_15"/>
    <property type="match status" value="1"/>
</dbReference>
<sequence>MTEEEPQNWESWKEGRQFLFDWDLLLRGQLNPDSEFDPICFFSRVYLEDYDLLNKGADDINAITKKLKGCSIEEKKCNKFLTKINQLGFAHTFEISLSGDSSELMENKEQPPNSSGDRDMQSYSDLNLFDVDYEVYKPSFNPRRVDRRPQQQASSNEAVLDGNTSEQSSQMDTINDAPQEDKLNFDFNYDPERDKKLVAKNADDFFKNDKELMKYWFQRFRLFSKLNKGILMDREAWFSVTPERIAEHIADRMVPMPGTVILDAFTGAGGNAIQFATSGAFVYAVDIDPVKIRCAVHNARIYGVLDRITFICGDFFHVAKSLLGSRGTEENSETNLYGIDAIFLSPPWGGPSYLQSRIFDLDLHVTPNGFDIFKTARKISPNICYFLPRQTDVKQLVQLAGPGGRVEIEHSVLNNKVKTLSGYYGNLVSS</sequence>
<dbReference type="PANTHER" id="PTHR14741">
    <property type="entry name" value="S-ADENOSYLMETHIONINE-DEPENDENT METHYLTRANSFERASE RELATED"/>
    <property type="match status" value="1"/>
</dbReference>
<comment type="subcellular location">
    <subcellularLocation>
        <location evidence="2">Cytoplasm</location>
    </subcellularLocation>
    <subcellularLocation>
        <location evidence="1">Nucleus</location>
        <location evidence="1">Cajal body</location>
    </subcellularLocation>
    <subcellularLocation>
        <location evidence="3">Nucleus</location>
        <location evidence="3">Nucleolus</location>
    </subcellularLocation>
</comment>
<dbReference type="FunFam" id="3.40.50.150:FF:000066">
    <property type="entry name" value="Trimethylguanosine synthase 1"/>
    <property type="match status" value="1"/>
</dbReference>
<evidence type="ECO:0000256" key="1">
    <source>
        <dbReference type="ARBA" id="ARBA00004408"/>
    </source>
</evidence>
<evidence type="ECO:0000256" key="6">
    <source>
        <dbReference type="ARBA" id="ARBA00022553"/>
    </source>
</evidence>
<gene>
    <name evidence="24" type="ORF">DdX_09440</name>
</gene>
<keyword evidence="11" id="KW-0804">Transcription</keyword>
<feature type="compositionally biased region" description="Polar residues" evidence="23">
    <location>
        <begin position="150"/>
        <end position="173"/>
    </location>
</feature>
<evidence type="ECO:0000256" key="15">
    <source>
        <dbReference type="ARBA" id="ARBA00048740"/>
    </source>
</evidence>
<comment type="catalytic activity">
    <reaction evidence="16">
        <text>a 5'-end (N(2),N(7)-dimethyl 5'-triphosphoguanosine)-ribonucleoside in snRNA + S-adenosyl-L-methionine = a 5'-end (N(2),N(2),N(7)-trimethyl 5'-triphosphoguanosine)-ribonucleoside in snRNA + S-adenosyl-L-homocysteine + H(+)</text>
        <dbReference type="Rhea" id="RHEA:78479"/>
        <dbReference type="Rhea" id="RHEA-COMP:19087"/>
        <dbReference type="Rhea" id="RHEA-COMP:19089"/>
        <dbReference type="ChEBI" id="CHEBI:15378"/>
        <dbReference type="ChEBI" id="CHEBI:57856"/>
        <dbReference type="ChEBI" id="CHEBI:59789"/>
        <dbReference type="ChEBI" id="CHEBI:167623"/>
        <dbReference type="ChEBI" id="CHEBI:172880"/>
    </reaction>
    <physiologicalReaction direction="left-to-right" evidence="16">
        <dbReference type="Rhea" id="RHEA:78480"/>
    </physiologicalReaction>
</comment>
<evidence type="ECO:0000256" key="10">
    <source>
        <dbReference type="ARBA" id="ARBA00023015"/>
    </source>
</evidence>
<evidence type="ECO:0000256" key="22">
    <source>
        <dbReference type="ARBA" id="ARBA00081504"/>
    </source>
</evidence>
<keyword evidence="10" id="KW-0805">Transcription regulation</keyword>
<keyword evidence="25" id="KW-1185">Reference proteome</keyword>
<dbReference type="GO" id="GO:0015030">
    <property type="term" value="C:Cajal body"/>
    <property type="evidence" value="ECO:0007669"/>
    <property type="project" value="UniProtKB-SubCell"/>
</dbReference>
<dbReference type="GO" id="GO:0005730">
    <property type="term" value="C:nucleolus"/>
    <property type="evidence" value="ECO:0007669"/>
    <property type="project" value="UniProtKB-SubCell"/>
</dbReference>
<evidence type="ECO:0000256" key="9">
    <source>
        <dbReference type="ARBA" id="ARBA00022691"/>
    </source>
</evidence>
<organism evidence="24 25">
    <name type="scientific">Ditylenchus destructor</name>
    <dbReference type="NCBI Taxonomy" id="166010"/>
    <lineage>
        <taxon>Eukaryota</taxon>
        <taxon>Metazoa</taxon>
        <taxon>Ecdysozoa</taxon>
        <taxon>Nematoda</taxon>
        <taxon>Chromadorea</taxon>
        <taxon>Rhabditida</taxon>
        <taxon>Tylenchina</taxon>
        <taxon>Tylenchomorpha</taxon>
        <taxon>Sphaerularioidea</taxon>
        <taxon>Anguinidae</taxon>
        <taxon>Anguininae</taxon>
        <taxon>Ditylenchus</taxon>
    </lineage>
</organism>
<keyword evidence="8" id="KW-0808">Transferase</keyword>
<evidence type="ECO:0000256" key="18">
    <source>
        <dbReference type="ARBA" id="ARBA00049790"/>
    </source>
</evidence>
<feature type="compositionally biased region" description="Polar residues" evidence="23">
    <location>
        <begin position="110"/>
        <end position="121"/>
    </location>
</feature>
<comment type="caution">
    <text evidence="24">The sequence shown here is derived from an EMBL/GenBank/DDBJ whole genome shotgun (WGS) entry which is preliminary data.</text>
</comment>
<comment type="similarity">
    <text evidence="13">Belongs to the methyltransferase superfamily. Trimethylguanosine synthase family.</text>
</comment>
<evidence type="ECO:0000256" key="13">
    <source>
        <dbReference type="ARBA" id="ARBA00025783"/>
    </source>
</evidence>
<evidence type="ECO:0000256" key="3">
    <source>
        <dbReference type="ARBA" id="ARBA00004604"/>
    </source>
</evidence>
<dbReference type="Proteomes" id="UP001201812">
    <property type="component" value="Unassembled WGS sequence"/>
</dbReference>
<evidence type="ECO:0000313" key="25">
    <source>
        <dbReference type="Proteomes" id="UP001201812"/>
    </source>
</evidence>
<evidence type="ECO:0000313" key="24">
    <source>
        <dbReference type="EMBL" id="KAI1712812.1"/>
    </source>
</evidence>
<comment type="catalytic activity">
    <reaction evidence="14">
        <text>a 5'-end (N(2),N(7)-dimethyl 5'-triphosphoguanosine)-ribonucleoside in snoRNA + S-adenosyl-L-methionine = a 5'-end (N(2),N(2),N(7)-trimethyl 5'-triphosphoguanosine)-ribonucleoside in snoRNA + S-adenosyl-L-homocysteine + H(+)</text>
        <dbReference type="Rhea" id="RHEA:78507"/>
        <dbReference type="Rhea" id="RHEA-COMP:19088"/>
        <dbReference type="Rhea" id="RHEA-COMP:19090"/>
        <dbReference type="ChEBI" id="CHEBI:15378"/>
        <dbReference type="ChEBI" id="CHEBI:57856"/>
        <dbReference type="ChEBI" id="CHEBI:59789"/>
        <dbReference type="ChEBI" id="CHEBI:167623"/>
        <dbReference type="ChEBI" id="CHEBI:172880"/>
    </reaction>
    <physiologicalReaction direction="left-to-right" evidence="14">
        <dbReference type="Rhea" id="RHEA:78508"/>
    </physiologicalReaction>
</comment>
<keyword evidence="7 24" id="KW-0489">Methyltransferase</keyword>
<keyword evidence="12" id="KW-0539">Nucleus</keyword>
<evidence type="ECO:0000256" key="11">
    <source>
        <dbReference type="ARBA" id="ARBA00023163"/>
    </source>
</evidence>
<evidence type="ECO:0000256" key="21">
    <source>
        <dbReference type="ARBA" id="ARBA00079339"/>
    </source>
</evidence>
<dbReference type="AlphaFoldDB" id="A0AAD4R055"/>
<evidence type="ECO:0000256" key="2">
    <source>
        <dbReference type="ARBA" id="ARBA00004496"/>
    </source>
</evidence>
<dbReference type="GO" id="GO:0071164">
    <property type="term" value="F:RNA cap trimethylguanosine synthase activity"/>
    <property type="evidence" value="ECO:0007669"/>
    <property type="project" value="TreeGrafter"/>
</dbReference>
<evidence type="ECO:0000256" key="16">
    <source>
        <dbReference type="ARBA" id="ARBA00048763"/>
    </source>
</evidence>
<protein>
    <recommendedName>
        <fullName evidence="4">Trimethylguanosine synthase</fullName>
    </recommendedName>
    <alternativeName>
        <fullName evidence="18">Cap-specific guanine-N(2) methyltransferase</fullName>
    </alternativeName>
    <alternativeName>
        <fullName evidence="21">Nuclear receptor coactivator 6-interacting protein</fullName>
    </alternativeName>
    <alternativeName>
        <fullName evidence="22">PRIP-interacting protein with methyltransferase motif</fullName>
    </alternativeName>
</protein>
<evidence type="ECO:0000256" key="4">
    <source>
        <dbReference type="ARBA" id="ARBA00018517"/>
    </source>
</evidence>
<evidence type="ECO:0000256" key="7">
    <source>
        <dbReference type="ARBA" id="ARBA00022603"/>
    </source>
</evidence>
<dbReference type="InterPro" id="IPR029063">
    <property type="entry name" value="SAM-dependent_MTases_sf"/>
</dbReference>
<comment type="catalytic activity">
    <reaction evidence="17">
        <text>a 5'-end (N(7)-methyl 5'-triphosphoguanosine)-ribonucleoside in snRNA + S-adenosyl-L-methionine = a 5'-end (N(2),N(7)-dimethyl 5'-triphosphoguanosine)-ribonucleoside in snRNA + S-adenosyl-L-homocysteine + H(+)</text>
        <dbReference type="Rhea" id="RHEA:78471"/>
        <dbReference type="Rhea" id="RHEA-COMP:19085"/>
        <dbReference type="Rhea" id="RHEA-COMP:19087"/>
        <dbReference type="ChEBI" id="CHEBI:15378"/>
        <dbReference type="ChEBI" id="CHEBI:57856"/>
        <dbReference type="ChEBI" id="CHEBI:59789"/>
        <dbReference type="ChEBI" id="CHEBI:156461"/>
        <dbReference type="ChEBI" id="CHEBI:172880"/>
    </reaction>
    <physiologicalReaction direction="left-to-right" evidence="17">
        <dbReference type="Rhea" id="RHEA:78472"/>
    </physiologicalReaction>
</comment>
<evidence type="ECO:0000256" key="8">
    <source>
        <dbReference type="ARBA" id="ARBA00022679"/>
    </source>
</evidence>
<dbReference type="SUPFAM" id="SSF53335">
    <property type="entry name" value="S-adenosyl-L-methionine-dependent methyltransferases"/>
    <property type="match status" value="1"/>
</dbReference>
<accession>A0AAD4R055</accession>
<name>A0AAD4R055_9BILA</name>
<proteinExistence type="inferred from homology"/>
<dbReference type="PANTHER" id="PTHR14741:SF32">
    <property type="entry name" value="TRIMETHYLGUANOSINE SYNTHASE"/>
    <property type="match status" value="1"/>
</dbReference>
<evidence type="ECO:0000256" key="17">
    <source>
        <dbReference type="ARBA" id="ARBA00049075"/>
    </source>
</evidence>
<evidence type="ECO:0000256" key="20">
    <source>
        <dbReference type="ARBA" id="ARBA00064494"/>
    </source>
</evidence>
<evidence type="ECO:0000256" key="12">
    <source>
        <dbReference type="ARBA" id="ARBA00023242"/>
    </source>
</evidence>
<dbReference type="EMBL" id="JAKKPZ010000017">
    <property type="protein sequence ID" value="KAI1712812.1"/>
    <property type="molecule type" value="Genomic_DNA"/>
</dbReference>
<evidence type="ECO:0000256" key="23">
    <source>
        <dbReference type="SAM" id="MobiDB-lite"/>
    </source>
</evidence>
<dbReference type="CDD" id="cd02440">
    <property type="entry name" value="AdoMet_MTases"/>
    <property type="match status" value="1"/>
</dbReference>
<dbReference type="Gene3D" id="3.40.50.150">
    <property type="entry name" value="Vaccinia Virus protein VP39"/>
    <property type="match status" value="1"/>
</dbReference>
<reference evidence="24" key="1">
    <citation type="submission" date="2022-01" db="EMBL/GenBank/DDBJ databases">
        <title>Genome Sequence Resource for Two Populations of Ditylenchus destructor, the Migratory Endoparasitic Phytonematode.</title>
        <authorList>
            <person name="Zhang H."/>
            <person name="Lin R."/>
            <person name="Xie B."/>
        </authorList>
    </citation>
    <scope>NUCLEOTIDE SEQUENCE</scope>
    <source>
        <strain evidence="24">BazhouSP</strain>
    </source>
</reference>
<comment type="catalytic activity">
    <reaction evidence="15">
        <text>a 5'-end (N(7)-methyl 5'-triphosphoguanosine)-ribonucleoside in snoRNA + S-adenosyl-L-methionine = a 5'-end (N(2),N(7)-dimethyl 5'-triphosphoguanosine)-ribonucleoside in snoRNA + S-adenosyl-L-homocysteine + H(+)</text>
        <dbReference type="Rhea" id="RHEA:78475"/>
        <dbReference type="Rhea" id="RHEA-COMP:19086"/>
        <dbReference type="Rhea" id="RHEA-COMP:19088"/>
        <dbReference type="ChEBI" id="CHEBI:15378"/>
        <dbReference type="ChEBI" id="CHEBI:57856"/>
        <dbReference type="ChEBI" id="CHEBI:59789"/>
        <dbReference type="ChEBI" id="CHEBI:156461"/>
        <dbReference type="ChEBI" id="CHEBI:172880"/>
    </reaction>
    <physiologicalReaction direction="left-to-right" evidence="15">
        <dbReference type="Rhea" id="RHEA:78476"/>
    </physiologicalReaction>
</comment>
<evidence type="ECO:0000256" key="19">
    <source>
        <dbReference type="ARBA" id="ARBA00057179"/>
    </source>
</evidence>
<keyword evidence="9" id="KW-0949">S-adenosyl-L-methionine</keyword>
<comment type="function">
    <text evidence="19">Catalyzes the 2 serial methylation steps for the conversion of the 7-monomethylguanosine (m(7)G) caps of snRNAs and snoRNAs to a 2,2,7-trimethylguanosine (m(2,2,7)G) cap structure. The enzyme is specific for guanine, and N7 methylation must precede N2 methylation. Hypermethylation of the m7G cap of U snRNAs leads to their concentration in nuclear foci, their colocalization with coilin and the formation of canonical Cajal bodies (CBs). Plays a role in transcriptional regulation.</text>
</comment>
<evidence type="ECO:0000256" key="14">
    <source>
        <dbReference type="ARBA" id="ARBA00047418"/>
    </source>
</evidence>
<dbReference type="GO" id="GO:0005737">
    <property type="term" value="C:cytoplasm"/>
    <property type="evidence" value="ECO:0007669"/>
    <property type="project" value="UniProtKB-SubCell"/>
</dbReference>
<comment type="subunit">
    <text evidence="20">May form homooligomers. Interacts with CREBBP/CBP, EED/WAIT1, EP300/P300, NCOA6/PRIP, PPARBP/PBP and SMN.</text>
</comment>
<feature type="region of interest" description="Disordered" evidence="23">
    <location>
        <begin position="140"/>
        <end position="182"/>
    </location>
</feature>
<keyword evidence="5" id="KW-0963">Cytoplasm</keyword>
<dbReference type="InterPro" id="IPR019012">
    <property type="entry name" value="RNA_cap_Gua-N2-MeTrfase"/>
</dbReference>
<feature type="region of interest" description="Disordered" evidence="23">
    <location>
        <begin position="101"/>
        <end position="121"/>
    </location>
</feature>
<evidence type="ECO:0000256" key="5">
    <source>
        <dbReference type="ARBA" id="ARBA00022490"/>
    </source>
</evidence>
<keyword evidence="6" id="KW-0597">Phosphoprotein</keyword>